<evidence type="ECO:0000313" key="9">
    <source>
        <dbReference type="EMBL" id="NEN79320.1"/>
    </source>
</evidence>
<comment type="caution">
    <text evidence="9">The sequence shown here is derived from an EMBL/GenBank/DDBJ whole genome shotgun (WGS) entry which is preliminary data.</text>
</comment>
<dbReference type="Gene3D" id="3.30.1490.480">
    <property type="entry name" value="Endolytic murein transglycosylase"/>
    <property type="match status" value="1"/>
</dbReference>
<keyword evidence="5 7" id="KW-0456">Lyase</keyword>
<dbReference type="Pfam" id="PF02618">
    <property type="entry name" value="YceG"/>
    <property type="match status" value="1"/>
</dbReference>
<evidence type="ECO:0000256" key="7">
    <source>
        <dbReference type="HAMAP-Rule" id="MF_02065"/>
    </source>
</evidence>
<dbReference type="GO" id="GO:0071555">
    <property type="term" value="P:cell wall organization"/>
    <property type="evidence" value="ECO:0007669"/>
    <property type="project" value="UniProtKB-KW"/>
</dbReference>
<dbReference type="RefSeq" id="WP_163772864.1">
    <property type="nucleotide sequence ID" value="NZ_JAAGXA010000009.1"/>
</dbReference>
<dbReference type="Proteomes" id="UP000468687">
    <property type="component" value="Unassembled WGS sequence"/>
</dbReference>
<keyword evidence="10" id="KW-1185">Reference proteome</keyword>
<evidence type="ECO:0000256" key="3">
    <source>
        <dbReference type="ARBA" id="ARBA00022989"/>
    </source>
</evidence>
<evidence type="ECO:0000256" key="2">
    <source>
        <dbReference type="ARBA" id="ARBA00022692"/>
    </source>
</evidence>
<feature type="compositionally biased region" description="Low complexity" evidence="8">
    <location>
        <begin position="34"/>
        <end position="45"/>
    </location>
</feature>
<dbReference type="GO" id="GO:0009252">
    <property type="term" value="P:peptidoglycan biosynthetic process"/>
    <property type="evidence" value="ECO:0007669"/>
    <property type="project" value="UniProtKB-UniRule"/>
</dbReference>
<organism evidence="9 10">
    <name type="scientific">Nocardioides zeae</name>
    <dbReference type="NCBI Taxonomy" id="1457234"/>
    <lineage>
        <taxon>Bacteria</taxon>
        <taxon>Bacillati</taxon>
        <taxon>Actinomycetota</taxon>
        <taxon>Actinomycetes</taxon>
        <taxon>Propionibacteriales</taxon>
        <taxon>Nocardioidaceae</taxon>
        <taxon>Nocardioides</taxon>
    </lineage>
</organism>
<dbReference type="PANTHER" id="PTHR30518:SF2">
    <property type="entry name" value="ENDOLYTIC MUREIN TRANSGLYCOSYLASE"/>
    <property type="match status" value="1"/>
</dbReference>
<comment type="subcellular location">
    <subcellularLocation>
        <location evidence="7">Cell membrane</location>
        <topology evidence="7">Single-pass membrane protein</topology>
    </subcellularLocation>
</comment>
<gene>
    <name evidence="7 9" type="primary">mltG</name>
    <name evidence="9" type="ORF">G3T38_13635</name>
</gene>
<keyword evidence="3 7" id="KW-1133">Transmembrane helix</keyword>
<comment type="catalytic activity">
    <reaction evidence="7">
        <text>a peptidoglycan chain = a peptidoglycan chain with N-acetyl-1,6-anhydromuramyl-[peptide] at the reducing end + a peptidoglycan chain with N-acetylglucosamine at the non-reducing end.</text>
        <dbReference type="EC" id="4.2.2.29"/>
    </reaction>
</comment>
<dbReference type="PANTHER" id="PTHR30518">
    <property type="entry name" value="ENDOLYTIC MUREIN TRANSGLYCOSYLASE"/>
    <property type="match status" value="1"/>
</dbReference>
<keyword evidence="2 7" id="KW-0812">Transmembrane</keyword>
<dbReference type="GO" id="GO:0005886">
    <property type="term" value="C:plasma membrane"/>
    <property type="evidence" value="ECO:0007669"/>
    <property type="project" value="UniProtKB-SubCell"/>
</dbReference>
<keyword evidence="1 7" id="KW-1003">Cell membrane</keyword>
<name>A0A6P0HM03_9ACTN</name>
<dbReference type="EMBL" id="JAAGXA010000009">
    <property type="protein sequence ID" value="NEN79320.1"/>
    <property type="molecule type" value="Genomic_DNA"/>
</dbReference>
<dbReference type="NCBIfam" id="TIGR00247">
    <property type="entry name" value="endolytic transglycosylase MltG"/>
    <property type="match status" value="1"/>
</dbReference>
<feature type="region of interest" description="Disordered" evidence="8">
    <location>
        <begin position="1"/>
        <end position="51"/>
    </location>
</feature>
<evidence type="ECO:0000256" key="5">
    <source>
        <dbReference type="ARBA" id="ARBA00023239"/>
    </source>
</evidence>
<feature type="site" description="Important for catalytic activity" evidence="7">
    <location>
        <position position="282"/>
    </location>
</feature>
<keyword evidence="4 7" id="KW-0472">Membrane</keyword>
<dbReference type="InterPro" id="IPR003770">
    <property type="entry name" value="MLTG-like"/>
</dbReference>
<evidence type="ECO:0000256" key="6">
    <source>
        <dbReference type="ARBA" id="ARBA00023316"/>
    </source>
</evidence>
<dbReference type="GO" id="GO:0008932">
    <property type="term" value="F:lytic endotransglycosylase activity"/>
    <property type="evidence" value="ECO:0007669"/>
    <property type="project" value="UniProtKB-UniRule"/>
</dbReference>
<evidence type="ECO:0000313" key="10">
    <source>
        <dbReference type="Proteomes" id="UP000468687"/>
    </source>
</evidence>
<protein>
    <recommendedName>
        <fullName evidence="7">Endolytic murein transglycosylase</fullName>
        <ecNumber evidence="7">4.2.2.29</ecNumber>
    </recommendedName>
    <alternativeName>
        <fullName evidence="7">Peptidoglycan lytic transglycosylase</fullName>
    </alternativeName>
    <alternativeName>
        <fullName evidence="7">Peptidoglycan polymerization terminase</fullName>
    </alternativeName>
</protein>
<accession>A0A6P0HM03</accession>
<evidence type="ECO:0000256" key="8">
    <source>
        <dbReference type="SAM" id="MobiDB-lite"/>
    </source>
</evidence>
<sequence>MSDLHPSSGPAGHDDDASLLPGDLDPYATGEQPAVGGRRAAGGSRRAPKKKRGKGLGCLLVALVLIAGVVGGLYVGVSWVADRINGSGEPDDFEGVASVEECATGGDVQITVPAGYSAGQIGSLLAEKGVVASSGAFTAAVANDSVRDGTRTMCEGMTGAQAAELMTNADYIGGGGITITAGYTAAQTFDLLSGATGIAVADFEAAAEDPSLPLPAEAGGDVEGYLYPDSYDFGSDPTAVGILTQMIERWGEAATEAGLVDDAVPGFTQHELLTLASIIQKEVLLPEERPQVAEVIYDRLADQCAGVPAGMLQMDSTVNFILGSDTGTAFTTPENRQIDDPYNTYRYPGLPPGPIGAPSEASMEAAVNPSDEGYCYFVAAGDGSNSSYFAADYSDHLANVDRARANANG</sequence>
<evidence type="ECO:0000256" key="4">
    <source>
        <dbReference type="ARBA" id="ARBA00023136"/>
    </source>
</evidence>
<dbReference type="HAMAP" id="MF_02065">
    <property type="entry name" value="MltG"/>
    <property type="match status" value="1"/>
</dbReference>
<reference evidence="9 10" key="1">
    <citation type="journal article" date="2014" name="Int. J. Syst. Evol. Microbiol.">
        <title>Nocardioides zeae sp. nov., isolated from the stem of Zea mays.</title>
        <authorList>
            <person name="Glaeser S.P."/>
            <person name="McInroy J.A."/>
            <person name="Busse H.J."/>
            <person name="Kampfer P."/>
        </authorList>
    </citation>
    <scope>NUCLEOTIDE SEQUENCE [LARGE SCALE GENOMIC DNA]</scope>
    <source>
        <strain evidence="9 10">JCM 30728</strain>
    </source>
</reference>
<comment type="similarity">
    <text evidence="7">Belongs to the transglycosylase MltG family.</text>
</comment>
<proteinExistence type="inferred from homology"/>
<comment type="function">
    <text evidence="7">Functions as a peptidoglycan terminase that cleaves nascent peptidoglycan strands endolytically to terminate their elongation.</text>
</comment>
<dbReference type="AlphaFoldDB" id="A0A6P0HM03"/>
<feature type="transmembrane region" description="Helical" evidence="7">
    <location>
        <begin position="55"/>
        <end position="81"/>
    </location>
</feature>
<dbReference type="EC" id="4.2.2.29" evidence="7"/>
<evidence type="ECO:0000256" key="1">
    <source>
        <dbReference type="ARBA" id="ARBA00022475"/>
    </source>
</evidence>
<dbReference type="Gene3D" id="3.30.160.60">
    <property type="entry name" value="Classic Zinc Finger"/>
    <property type="match status" value="1"/>
</dbReference>
<keyword evidence="6 7" id="KW-0961">Cell wall biogenesis/degradation</keyword>